<feature type="domain" description="SH3" evidence="3">
    <location>
        <begin position="16"/>
        <end position="68"/>
    </location>
</feature>
<accession>A0A4U5U4M5</accession>
<dbReference type="Proteomes" id="UP000298787">
    <property type="component" value="Chromosome 3"/>
</dbReference>
<dbReference type="Gene3D" id="2.30.30.40">
    <property type="entry name" value="SH3 Domains"/>
    <property type="match status" value="1"/>
</dbReference>
<dbReference type="PANTHER" id="PTHR14167">
    <property type="entry name" value="SH3 DOMAIN-CONTAINING"/>
    <property type="match status" value="1"/>
</dbReference>
<reference evidence="4 5" key="1">
    <citation type="submission" date="2019-01" db="EMBL/GenBank/DDBJ databases">
        <title>Genome Assembly of Collichthys lucidus.</title>
        <authorList>
            <person name="Cai M."/>
            <person name="Xiao S."/>
        </authorList>
    </citation>
    <scope>NUCLEOTIDE SEQUENCE [LARGE SCALE GENOMIC DNA]</scope>
    <source>
        <strain evidence="4">JT15FE1705JMU</strain>
        <tissue evidence="4">Muscle</tissue>
    </source>
</reference>
<keyword evidence="5" id="KW-1185">Reference proteome</keyword>
<evidence type="ECO:0000256" key="2">
    <source>
        <dbReference type="SAM" id="MobiDB-lite"/>
    </source>
</evidence>
<evidence type="ECO:0000313" key="5">
    <source>
        <dbReference type="Proteomes" id="UP000298787"/>
    </source>
</evidence>
<evidence type="ECO:0000313" key="4">
    <source>
        <dbReference type="EMBL" id="TKS68451.1"/>
    </source>
</evidence>
<feature type="region of interest" description="Disordered" evidence="2">
    <location>
        <begin position="51"/>
        <end position="77"/>
    </location>
</feature>
<evidence type="ECO:0000256" key="1">
    <source>
        <dbReference type="ARBA" id="ARBA00022443"/>
    </source>
</evidence>
<dbReference type="SUPFAM" id="SSF50044">
    <property type="entry name" value="SH3-domain"/>
    <property type="match status" value="1"/>
</dbReference>
<dbReference type="EMBL" id="CM014080">
    <property type="protein sequence ID" value="TKS68451.1"/>
    <property type="molecule type" value="Genomic_DNA"/>
</dbReference>
<dbReference type="AlphaFoldDB" id="A0A4U5U4M5"/>
<protein>
    <submittedName>
        <fullName evidence="4">Sorbin and SH3 domain-containing protein 2</fullName>
    </submittedName>
</protein>
<dbReference type="Pfam" id="PF14604">
    <property type="entry name" value="SH3_9"/>
    <property type="match status" value="1"/>
</dbReference>
<proteinExistence type="predicted"/>
<dbReference type="InterPro" id="IPR036028">
    <property type="entry name" value="SH3-like_dom_sf"/>
</dbReference>
<gene>
    <name evidence="4" type="ORF">D9C73_002513</name>
</gene>
<organism evidence="4 5">
    <name type="scientific">Collichthys lucidus</name>
    <name type="common">Big head croaker</name>
    <name type="synonym">Sciaena lucida</name>
    <dbReference type="NCBI Taxonomy" id="240159"/>
    <lineage>
        <taxon>Eukaryota</taxon>
        <taxon>Metazoa</taxon>
        <taxon>Chordata</taxon>
        <taxon>Craniata</taxon>
        <taxon>Vertebrata</taxon>
        <taxon>Euteleostomi</taxon>
        <taxon>Actinopterygii</taxon>
        <taxon>Neopterygii</taxon>
        <taxon>Teleostei</taxon>
        <taxon>Neoteleostei</taxon>
        <taxon>Acanthomorphata</taxon>
        <taxon>Eupercaria</taxon>
        <taxon>Sciaenidae</taxon>
        <taxon>Collichthys</taxon>
    </lineage>
</organism>
<name>A0A4U5U4M5_COLLU</name>
<evidence type="ECO:0000259" key="3">
    <source>
        <dbReference type="SMART" id="SM00326"/>
    </source>
</evidence>
<dbReference type="PANTHER" id="PTHR14167:SF116">
    <property type="entry name" value="CAP, ISOFORM AC"/>
    <property type="match status" value="1"/>
</dbReference>
<dbReference type="InterPro" id="IPR001452">
    <property type="entry name" value="SH3_domain"/>
</dbReference>
<keyword evidence="1" id="KW-0728">SH3 domain</keyword>
<sequence>MHSKEEETLHHQFFSQRYQAVYNYLPRNEDELELKEGDIVDVMEKCDDGWFVGPQSGAAPPDQIRTGAARPVIQSERRPARLCELPRDVKQ</sequence>
<dbReference type="STRING" id="240159.A0A4U5U4M5"/>
<dbReference type="InterPro" id="IPR050384">
    <property type="entry name" value="Endophilin_SH3RF"/>
</dbReference>
<dbReference type="SMART" id="SM00326">
    <property type="entry name" value="SH3"/>
    <property type="match status" value="1"/>
</dbReference>